<dbReference type="GO" id="GO:0005524">
    <property type="term" value="F:ATP binding"/>
    <property type="evidence" value="ECO:0007669"/>
    <property type="project" value="UniProtKB-UniRule"/>
</dbReference>
<name>A0A1S3J7C3_LINAN</name>
<comment type="catalytic activity">
    <reaction evidence="8">
        <text>L-tyrosyl-[protein] + ATP = O-phospho-L-tyrosyl-[protein] + ADP + H(+)</text>
        <dbReference type="Rhea" id="RHEA:10596"/>
        <dbReference type="Rhea" id="RHEA-COMP:10136"/>
        <dbReference type="Rhea" id="RHEA-COMP:20101"/>
        <dbReference type="ChEBI" id="CHEBI:15378"/>
        <dbReference type="ChEBI" id="CHEBI:30616"/>
        <dbReference type="ChEBI" id="CHEBI:46858"/>
        <dbReference type="ChEBI" id="CHEBI:61978"/>
        <dbReference type="ChEBI" id="CHEBI:456216"/>
        <dbReference type="EC" id="2.7.10.1"/>
    </reaction>
</comment>
<dbReference type="SUPFAM" id="SSF56112">
    <property type="entry name" value="Protein kinase-like (PK-like)"/>
    <property type="match status" value="1"/>
</dbReference>
<dbReference type="CDD" id="cd00192">
    <property type="entry name" value="PTKc"/>
    <property type="match status" value="1"/>
</dbReference>
<keyword evidence="11" id="KW-0812">Transmembrane</keyword>
<dbReference type="Gene3D" id="1.10.510.10">
    <property type="entry name" value="Transferase(Phosphotransferase) domain 1"/>
    <property type="match status" value="1"/>
</dbReference>
<accession>A0A1S3J7C3</accession>
<feature type="compositionally biased region" description="Polar residues" evidence="10">
    <location>
        <begin position="143"/>
        <end position="171"/>
    </location>
</feature>
<feature type="compositionally biased region" description="Low complexity" evidence="10">
    <location>
        <begin position="119"/>
        <end position="142"/>
    </location>
</feature>
<dbReference type="Proteomes" id="UP000085678">
    <property type="component" value="Unplaced"/>
</dbReference>
<dbReference type="InterPro" id="IPR001245">
    <property type="entry name" value="Ser-Thr/Tyr_kinase_cat_dom"/>
</dbReference>
<comment type="subcellular location">
    <subcellularLocation>
        <location evidence="1">Membrane</location>
        <topology evidence="1">Single-pass membrane protein</topology>
    </subcellularLocation>
</comment>
<evidence type="ECO:0000256" key="11">
    <source>
        <dbReference type="SAM" id="Phobius"/>
    </source>
</evidence>
<dbReference type="PANTHER" id="PTHR24416">
    <property type="entry name" value="TYROSINE-PROTEIN KINASE RECEPTOR"/>
    <property type="match status" value="1"/>
</dbReference>
<dbReference type="PROSITE" id="PS50011">
    <property type="entry name" value="PROTEIN_KINASE_DOM"/>
    <property type="match status" value="1"/>
</dbReference>
<keyword evidence="11" id="KW-0472">Membrane</keyword>
<dbReference type="InterPro" id="IPR017441">
    <property type="entry name" value="Protein_kinase_ATP_BS"/>
</dbReference>
<dbReference type="PANTHER" id="PTHR24416:SF620">
    <property type="entry name" value="TYROSINE-PROTEIN KINASE RECEPTOR TORSO"/>
    <property type="match status" value="1"/>
</dbReference>
<sequence>MKPVQVTYNKGTLRLEWMPPNLGQTSGHLIYILNSRDAGHQFDDWYTDIQTADTWVEYEMDWFPYFKFQFQLLVISENGIVAISETEILDIRQLHALPSLPSVQDAPSSTTFTSADPLPTTSAPTGPPSTTSAPSSAPSTTAKQTDLPSTTLAPTGQSSSIAQTGHPSTAAPTAGHPRTPTAPTVTPSVPAALVDPINISVTAGRNGSTIYVFVHWQQMSAEPTDYSIFWGLESCNGCTATSASDYYATHVTDVMEGLAEFRLIAEWTFNSKYWLQIERTSTGSFSPRISFYTPECDITDSTFTVCRHSEEEEEEDYNADHISTEETKPSHVIVVICVAVSVVVVIVNVIICIRCHWKRTRVIERRASAMGKNINNGPGLYSDDQLVSVQDKWELDPMCLTFGHQLGQGTFGKVLVGSCDGKKVAIKMAKSNVPSSYKADLLAKVCLMKKIGNHPNIVSMIGTCTLREPVALVMEYMPHGNLQHFLRCCRFEGQLRMEGPKHKVIEYPMVNEEGSIEQDTLTAKQLLSFAHQIALAMEYLSSKGFVHRDLAARNVLVGADKVVKLSNFGLSRDPNNDLEHSNDPARKWMSPESLKDRTHTVQSDVWSFGILLWEIVTFGATPYPDIAVTELATKLDQGTRLKSPKNCSTELYILMLQCWHKLPEKRPSFTSIRLELEAMMSQDCDFLELENLVEPISEEGRSGPVHDSTLEKREMLETREHEETEGIYEEVEEDYAQEPRFTRKRSLKKTLSQLSNILDSTKLSKKSSVNSRKSGGSSVSSSRLSMKGSIRRKSDKHQRSLENLIVDEILESGSESSSETQLDVLNEEVF</sequence>
<evidence type="ECO:0000256" key="5">
    <source>
        <dbReference type="ARBA" id="ARBA00022777"/>
    </source>
</evidence>
<organism evidence="13 14">
    <name type="scientific">Lingula anatina</name>
    <name type="common">Brachiopod</name>
    <name type="synonym">Lingula unguis</name>
    <dbReference type="NCBI Taxonomy" id="7574"/>
    <lineage>
        <taxon>Eukaryota</taxon>
        <taxon>Metazoa</taxon>
        <taxon>Spiralia</taxon>
        <taxon>Lophotrochozoa</taxon>
        <taxon>Brachiopoda</taxon>
        <taxon>Linguliformea</taxon>
        <taxon>Lingulata</taxon>
        <taxon>Lingulida</taxon>
        <taxon>Linguloidea</taxon>
        <taxon>Lingulidae</taxon>
        <taxon>Lingula</taxon>
    </lineage>
</organism>
<protein>
    <submittedName>
        <fullName evidence="14">Mast/stem cell growth factor receptor Kit-like</fullName>
    </submittedName>
</protein>
<dbReference type="PRINTS" id="PR00109">
    <property type="entry name" value="TYRKINASE"/>
</dbReference>
<dbReference type="InParanoid" id="A0A1S3J7C3"/>
<dbReference type="GeneID" id="106170850"/>
<keyword evidence="6 9" id="KW-0067">ATP-binding</keyword>
<dbReference type="InterPro" id="IPR050122">
    <property type="entry name" value="RTK"/>
</dbReference>
<dbReference type="GO" id="GO:0004714">
    <property type="term" value="F:transmembrane receptor protein tyrosine kinase activity"/>
    <property type="evidence" value="ECO:0007669"/>
    <property type="project" value="UniProtKB-EC"/>
</dbReference>
<dbReference type="STRING" id="7574.A0A1S3J7C3"/>
<keyword evidence="5" id="KW-0418">Kinase</keyword>
<evidence type="ECO:0000256" key="9">
    <source>
        <dbReference type="PROSITE-ProRule" id="PRU10141"/>
    </source>
</evidence>
<evidence type="ECO:0000256" key="1">
    <source>
        <dbReference type="ARBA" id="ARBA00004167"/>
    </source>
</evidence>
<dbReference type="GO" id="GO:0005886">
    <property type="term" value="C:plasma membrane"/>
    <property type="evidence" value="ECO:0007669"/>
    <property type="project" value="TreeGrafter"/>
</dbReference>
<keyword evidence="11" id="KW-1133">Transmembrane helix</keyword>
<evidence type="ECO:0000256" key="6">
    <source>
        <dbReference type="ARBA" id="ARBA00022840"/>
    </source>
</evidence>
<gene>
    <name evidence="14" type="primary">LOC106170850</name>
</gene>
<feature type="region of interest" description="Disordered" evidence="10">
    <location>
        <begin position="698"/>
        <end position="734"/>
    </location>
</feature>
<dbReference type="InterPro" id="IPR020635">
    <property type="entry name" value="Tyr_kinase_cat_dom"/>
</dbReference>
<proteinExistence type="predicted"/>
<dbReference type="KEGG" id="lak:106170850"/>
<feature type="region of interest" description="Disordered" evidence="10">
    <location>
        <begin position="102"/>
        <end position="187"/>
    </location>
</feature>
<dbReference type="AlphaFoldDB" id="A0A1S3J7C3"/>
<feature type="compositionally biased region" description="Polar residues" evidence="10">
    <location>
        <begin position="102"/>
        <end position="114"/>
    </location>
</feature>
<keyword evidence="7" id="KW-0829">Tyrosine-protein kinase</keyword>
<dbReference type="InterPro" id="IPR011009">
    <property type="entry name" value="Kinase-like_dom_sf"/>
</dbReference>
<feature type="transmembrane region" description="Helical" evidence="11">
    <location>
        <begin position="332"/>
        <end position="357"/>
    </location>
</feature>
<evidence type="ECO:0000256" key="7">
    <source>
        <dbReference type="ARBA" id="ARBA00023137"/>
    </source>
</evidence>
<feature type="domain" description="Protein kinase" evidence="12">
    <location>
        <begin position="400"/>
        <end position="680"/>
    </location>
</feature>
<dbReference type="PROSITE" id="PS00107">
    <property type="entry name" value="PROTEIN_KINASE_ATP"/>
    <property type="match status" value="1"/>
</dbReference>
<evidence type="ECO:0000256" key="10">
    <source>
        <dbReference type="SAM" id="MobiDB-lite"/>
    </source>
</evidence>
<evidence type="ECO:0000256" key="3">
    <source>
        <dbReference type="ARBA" id="ARBA00022679"/>
    </source>
</evidence>
<dbReference type="SMART" id="SM00219">
    <property type="entry name" value="TyrKc"/>
    <property type="match status" value="1"/>
</dbReference>
<dbReference type="PROSITE" id="PS00109">
    <property type="entry name" value="PROTEIN_KINASE_TYR"/>
    <property type="match status" value="1"/>
</dbReference>
<dbReference type="GO" id="GO:0007169">
    <property type="term" value="P:cell surface receptor protein tyrosine kinase signaling pathway"/>
    <property type="evidence" value="ECO:0007669"/>
    <property type="project" value="TreeGrafter"/>
</dbReference>
<reference evidence="14" key="1">
    <citation type="submission" date="2025-08" db="UniProtKB">
        <authorList>
            <consortium name="RefSeq"/>
        </authorList>
    </citation>
    <scope>IDENTIFICATION</scope>
    <source>
        <tissue evidence="14">Gonads</tissue>
    </source>
</reference>
<dbReference type="OrthoDB" id="3256376at2759"/>
<dbReference type="InterPro" id="IPR008266">
    <property type="entry name" value="Tyr_kinase_AS"/>
</dbReference>
<feature type="region of interest" description="Disordered" evidence="10">
    <location>
        <begin position="763"/>
        <end position="798"/>
    </location>
</feature>
<keyword evidence="4 9" id="KW-0547">Nucleotide-binding</keyword>
<feature type="binding site" evidence="9">
    <location>
        <position position="427"/>
    </location>
    <ligand>
        <name>ATP</name>
        <dbReference type="ChEBI" id="CHEBI:30616"/>
    </ligand>
</feature>
<dbReference type="InterPro" id="IPR000719">
    <property type="entry name" value="Prot_kinase_dom"/>
</dbReference>
<evidence type="ECO:0000256" key="8">
    <source>
        <dbReference type="ARBA" id="ARBA00051243"/>
    </source>
</evidence>
<feature type="compositionally biased region" description="Acidic residues" evidence="10">
    <location>
        <begin position="725"/>
        <end position="734"/>
    </location>
</feature>
<dbReference type="RefSeq" id="XP_013406300.1">
    <property type="nucleotide sequence ID" value="XM_013550846.1"/>
</dbReference>
<evidence type="ECO:0000259" key="12">
    <source>
        <dbReference type="PROSITE" id="PS50011"/>
    </source>
</evidence>
<keyword evidence="3" id="KW-0808">Transferase</keyword>
<dbReference type="Gene3D" id="3.30.200.20">
    <property type="entry name" value="Phosphorylase Kinase, domain 1"/>
    <property type="match status" value="1"/>
</dbReference>
<dbReference type="GO" id="GO:0043235">
    <property type="term" value="C:receptor complex"/>
    <property type="evidence" value="ECO:0007669"/>
    <property type="project" value="TreeGrafter"/>
</dbReference>
<dbReference type="Pfam" id="PF07714">
    <property type="entry name" value="PK_Tyr_Ser-Thr"/>
    <property type="match status" value="1"/>
</dbReference>
<keyword evidence="2" id="KW-0597">Phosphoprotein</keyword>
<dbReference type="FunFam" id="1.10.510.10:FF:000554">
    <property type="entry name" value="Predicted protein"/>
    <property type="match status" value="1"/>
</dbReference>
<feature type="compositionally biased region" description="Basic and acidic residues" evidence="10">
    <location>
        <begin position="708"/>
        <end position="724"/>
    </location>
</feature>
<evidence type="ECO:0000256" key="2">
    <source>
        <dbReference type="ARBA" id="ARBA00022553"/>
    </source>
</evidence>
<evidence type="ECO:0000313" key="14">
    <source>
        <dbReference type="RefSeq" id="XP_013406300.1"/>
    </source>
</evidence>
<keyword evidence="13" id="KW-1185">Reference proteome</keyword>
<feature type="compositionally biased region" description="Low complexity" evidence="10">
    <location>
        <begin position="766"/>
        <end position="788"/>
    </location>
</feature>
<evidence type="ECO:0000313" key="13">
    <source>
        <dbReference type="Proteomes" id="UP000085678"/>
    </source>
</evidence>
<evidence type="ECO:0000256" key="4">
    <source>
        <dbReference type="ARBA" id="ARBA00022741"/>
    </source>
</evidence>